<evidence type="ECO:0000259" key="4">
    <source>
        <dbReference type="Pfam" id="PF04354"/>
    </source>
</evidence>
<dbReference type="SUPFAM" id="SSF64383">
    <property type="entry name" value="Cell-division protein ZipA, C-terminal domain"/>
    <property type="match status" value="1"/>
</dbReference>
<dbReference type="Pfam" id="PF04354">
    <property type="entry name" value="ZipA_C"/>
    <property type="match status" value="1"/>
</dbReference>
<keyword evidence="2" id="KW-0472">Membrane</keyword>
<dbReference type="InterPro" id="IPR036765">
    <property type="entry name" value="ZipA_FtsZ-bd_C_sf"/>
</dbReference>
<reference evidence="5 6" key="1">
    <citation type="journal article" date="2018" name="Genome Announc.">
        <title>Ignatzschineria cameli sp. nov., isolated from necrotic foot tissue of dromedaries (Camelus dromedarius) and associated maggots (Wohlfahrtia species) in Dubai.</title>
        <authorList>
            <person name="Tsang C.C."/>
            <person name="Tang J.Y."/>
            <person name="Fong J.Y."/>
            <person name="Kinne J."/>
            <person name="Lee H.H."/>
            <person name="Joseph M."/>
            <person name="Jose S."/>
            <person name="Schuster R.K."/>
            <person name="Tang Y."/>
            <person name="Sivakumar S."/>
            <person name="Chen J.H."/>
            <person name="Teng J.L."/>
            <person name="Lau S.K."/>
            <person name="Wernery U."/>
            <person name="Woo P.C."/>
        </authorList>
    </citation>
    <scope>NUCLEOTIDE SEQUENCE [LARGE SCALE GENOMIC DNA]</scope>
    <source>
        <strain evidence="5 6">KCTC 22643</strain>
    </source>
</reference>
<comment type="subcellular location">
    <subcellularLocation>
        <location evidence="2">Cell inner membrane</location>
        <topology evidence="2">Single-pass type I membrane protein</topology>
    </subcellularLocation>
</comment>
<dbReference type="EMBL" id="QEWR01000003">
    <property type="protein sequence ID" value="PWD83030.1"/>
    <property type="molecule type" value="Genomic_DNA"/>
</dbReference>
<dbReference type="RefSeq" id="WP_109236246.1">
    <property type="nucleotide sequence ID" value="NZ_BMXZ01000002.1"/>
</dbReference>
<accession>A0A2U2AJR5</accession>
<evidence type="ECO:0000313" key="5">
    <source>
        <dbReference type="EMBL" id="PWD83030.1"/>
    </source>
</evidence>
<protein>
    <recommendedName>
        <fullName evidence="1">Cell division protein ZipA</fullName>
    </recommendedName>
</protein>
<keyword evidence="2" id="KW-0812">Transmembrane</keyword>
<dbReference type="GO" id="GO:0005886">
    <property type="term" value="C:plasma membrane"/>
    <property type="evidence" value="ECO:0007669"/>
    <property type="project" value="UniProtKB-SubCell"/>
</dbReference>
<organism evidence="5 6">
    <name type="scientific">Ignatzschineria indica</name>
    <dbReference type="NCBI Taxonomy" id="472583"/>
    <lineage>
        <taxon>Bacteria</taxon>
        <taxon>Pseudomonadati</taxon>
        <taxon>Pseudomonadota</taxon>
        <taxon>Gammaproteobacteria</taxon>
        <taxon>Cardiobacteriales</taxon>
        <taxon>Ignatzschineriaceae</taxon>
        <taxon>Ignatzschineria</taxon>
    </lineage>
</organism>
<sequence length="333" mass="37272">MIIVYILIALLLIAAAVYWVRLERNNVKEEIADKVEPDLKDLFIDGENAEGVEMKEPSVENLTFEEMPGIDHDDLSYRPKGDDRGDNLARESVVRTEAVSADGAVEGSDSIGNEGGNKSGYESAEPTFVADEEMVIDAPLRQDDDAPKSGFLQKVSDFFRGNRAELDDYSDDGNLMRPAAVETVALILSAAPDQPYTFKEILTVAHELDLRVENGGFIQLLTTTHYGDEPMYSIGHLLGEGVFDEELVRHHLDDTTPGLIFFSKIPGPDPDISTIEQLLAGIYHFNSALGGTILDTHQRPMSREDLIELFHKVNKLDNEEWERAYEAYEQRRR</sequence>
<name>A0A2U2AJR5_9GAMM</name>
<keyword evidence="2" id="KW-0997">Cell inner membrane</keyword>
<feature type="region of interest" description="Disordered" evidence="3">
    <location>
        <begin position="101"/>
        <end position="122"/>
    </location>
</feature>
<evidence type="ECO:0000256" key="2">
    <source>
        <dbReference type="RuleBase" id="RU003613"/>
    </source>
</evidence>
<evidence type="ECO:0000256" key="1">
    <source>
        <dbReference type="RuleBase" id="RU003612"/>
    </source>
</evidence>
<dbReference type="InterPro" id="IPR007449">
    <property type="entry name" value="ZipA_FtsZ-bd_C"/>
</dbReference>
<keyword evidence="2" id="KW-1003">Cell membrane</keyword>
<dbReference type="Proteomes" id="UP000244948">
    <property type="component" value="Unassembled WGS sequence"/>
</dbReference>
<keyword evidence="1" id="KW-0131">Cell cycle</keyword>
<dbReference type="AlphaFoldDB" id="A0A2U2AJR5"/>
<comment type="function">
    <text evidence="1">Essential cell division protein that stabilizes the FtsZ protofilaments by cross-linking them and that serves as a cytoplasmic membrane anchor for the Z ring. Also required for the recruitment to the septal ring of downstream cell division proteins.</text>
</comment>
<comment type="similarity">
    <text evidence="1">Belongs to the ZipA family.</text>
</comment>
<evidence type="ECO:0000313" key="6">
    <source>
        <dbReference type="Proteomes" id="UP000244948"/>
    </source>
</evidence>
<dbReference type="GO" id="GO:0090529">
    <property type="term" value="P:cell septum assembly"/>
    <property type="evidence" value="ECO:0007669"/>
    <property type="project" value="InterPro"/>
</dbReference>
<keyword evidence="1" id="KW-0132">Cell division</keyword>
<gene>
    <name evidence="5" type="ORF">DC082_06285</name>
</gene>
<dbReference type="Gene3D" id="3.30.1400.10">
    <property type="entry name" value="ZipA, C-terminal FtsZ-binding domain"/>
    <property type="match status" value="1"/>
</dbReference>
<keyword evidence="6" id="KW-1185">Reference proteome</keyword>
<feature type="domain" description="ZipA C-terminal FtsZ-binding" evidence="4">
    <location>
        <begin position="184"/>
        <end position="306"/>
    </location>
</feature>
<proteinExistence type="inferred from homology"/>
<evidence type="ECO:0000256" key="3">
    <source>
        <dbReference type="SAM" id="MobiDB-lite"/>
    </source>
</evidence>
<comment type="caution">
    <text evidence="5">The sequence shown here is derived from an EMBL/GenBank/DDBJ whole genome shotgun (WGS) entry which is preliminary data.</text>
</comment>